<dbReference type="Gene3D" id="3.30.565.10">
    <property type="entry name" value="Histidine kinase-like ATPase, C-terminal domain"/>
    <property type="match status" value="1"/>
</dbReference>
<feature type="compositionally biased region" description="Basic and acidic residues" evidence="7">
    <location>
        <begin position="429"/>
        <end position="449"/>
    </location>
</feature>
<gene>
    <name evidence="10" type="ORF">ACFSXZ_31940</name>
</gene>
<dbReference type="SUPFAM" id="SSF55874">
    <property type="entry name" value="ATPase domain of HSP90 chaperone/DNA topoisomerase II/histidine kinase"/>
    <property type="match status" value="1"/>
</dbReference>
<sequence length="449" mass="48493">MSTHTIPAQHDYRGRLRPPVVIVVVGLVTAALATLAAVLAPDGAHAVAGWYAGIAAVLATAAAAGGLFTLTSTRELAVATDELTECRERVVQQQNQIQTLTQRSRDLETEQQEKYGDQQEAVRMAVVALGRTVQASAHRIQEEATRMIERHAADPDVLESGMRVDHAAAQQARHAQSLAVLCGEWPGQQWQESLPLADVVNAAAARIIAFKRVSVSGDPDTAVVARAAEPLIHLVAELLANAAQSSPPTTQVLVAIRPVQRGVVVEIDDGGVGLDERRLEQAREIASGRRVVGLADLGQTPQTGLAVVGEYARRHGFRVDLGESVYGGLRAIVLVPAELTEIVEPPERLAGRAQAVDRQEPVREKRDGETDFGFERPANPQDDTPLPQRRSPRRQEKPVAVRTEDRPREQGTTQTPAEAAKWMGALLEVRPEDKPGDGHAVSDDEREEA</sequence>
<keyword evidence="8" id="KW-0812">Transmembrane</keyword>
<dbReference type="PANTHER" id="PTHR45436:SF5">
    <property type="entry name" value="SENSOR HISTIDINE KINASE TRCS"/>
    <property type="match status" value="1"/>
</dbReference>
<name>A0ABW5G4F9_9PSEU</name>
<dbReference type="SMART" id="SM00387">
    <property type="entry name" value="HATPase_c"/>
    <property type="match status" value="1"/>
</dbReference>
<dbReference type="Proteomes" id="UP001597417">
    <property type="component" value="Unassembled WGS sequence"/>
</dbReference>
<evidence type="ECO:0000256" key="7">
    <source>
        <dbReference type="SAM" id="MobiDB-lite"/>
    </source>
</evidence>
<keyword evidence="3" id="KW-0597">Phosphoprotein</keyword>
<keyword evidence="6" id="KW-0175">Coiled coil</keyword>
<keyword evidence="4" id="KW-0808">Transferase</keyword>
<evidence type="ECO:0000256" key="5">
    <source>
        <dbReference type="ARBA" id="ARBA00022777"/>
    </source>
</evidence>
<feature type="transmembrane region" description="Helical" evidence="8">
    <location>
        <begin position="47"/>
        <end position="70"/>
    </location>
</feature>
<keyword evidence="10" id="KW-0547">Nucleotide-binding</keyword>
<organism evidence="10 11">
    <name type="scientific">Amycolatopsis pigmentata</name>
    <dbReference type="NCBI Taxonomy" id="450801"/>
    <lineage>
        <taxon>Bacteria</taxon>
        <taxon>Bacillati</taxon>
        <taxon>Actinomycetota</taxon>
        <taxon>Actinomycetes</taxon>
        <taxon>Pseudonocardiales</taxon>
        <taxon>Pseudonocardiaceae</taxon>
        <taxon>Amycolatopsis</taxon>
    </lineage>
</organism>
<evidence type="ECO:0000256" key="8">
    <source>
        <dbReference type="SAM" id="Phobius"/>
    </source>
</evidence>
<dbReference type="InterPro" id="IPR036890">
    <property type="entry name" value="HATPase_C_sf"/>
</dbReference>
<evidence type="ECO:0000256" key="4">
    <source>
        <dbReference type="ARBA" id="ARBA00022679"/>
    </source>
</evidence>
<feature type="transmembrane region" description="Helical" evidence="8">
    <location>
        <begin position="20"/>
        <end position="41"/>
    </location>
</feature>
<evidence type="ECO:0000256" key="2">
    <source>
        <dbReference type="ARBA" id="ARBA00012438"/>
    </source>
</evidence>
<comment type="catalytic activity">
    <reaction evidence="1">
        <text>ATP + protein L-histidine = ADP + protein N-phospho-L-histidine.</text>
        <dbReference type="EC" id="2.7.13.3"/>
    </reaction>
</comment>
<reference evidence="11" key="1">
    <citation type="journal article" date="2019" name="Int. J. Syst. Evol. Microbiol.">
        <title>The Global Catalogue of Microorganisms (GCM) 10K type strain sequencing project: providing services to taxonomists for standard genome sequencing and annotation.</title>
        <authorList>
            <consortium name="The Broad Institute Genomics Platform"/>
            <consortium name="The Broad Institute Genome Sequencing Center for Infectious Disease"/>
            <person name="Wu L."/>
            <person name="Ma J."/>
        </authorList>
    </citation>
    <scope>NUCLEOTIDE SEQUENCE [LARGE SCALE GENOMIC DNA]</scope>
    <source>
        <strain evidence="11">CGMCC 4.7645</strain>
    </source>
</reference>
<keyword evidence="10" id="KW-0067">ATP-binding</keyword>
<evidence type="ECO:0000256" key="3">
    <source>
        <dbReference type="ARBA" id="ARBA00022553"/>
    </source>
</evidence>
<keyword evidence="8" id="KW-0472">Membrane</keyword>
<feature type="coiled-coil region" evidence="6">
    <location>
        <begin position="76"/>
        <end position="110"/>
    </location>
</feature>
<dbReference type="RefSeq" id="WP_378269273.1">
    <property type="nucleotide sequence ID" value="NZ_JBHUKR010000021.1"/>
</dbReference>
<keyword evidence="5" id="KW-0418">Kinase</keyword>
<dbReference type="InterPro" id="IPR003594">
    <property type="entry name" value="HATPase_dom"/>
</dbReference>
<dbReference type="GO" id="GO:0005524">
    <property type="term" value="F:ATP binding"/>
    <property type="evidence" value="ECO:0007669"/>
    <property type="project" value="UniProtKB-KW"/>
</dbReference>
<feature type="compositionally biased region" description="Basic and acidic residues" evidence="7">
    <location>
        <begin position="350"/>
        <end position="369"/>
    </location>
</feature>
<evidence type="ECO:0000256" key="6">
    <source>
        <dbReference type="SAM" id="Coils"/>
    </source>
</evidence>
<evidence type="ECO:0000313" key="10">
    <source>
        <dbReference type="EMBL" id="MFD2420952.1"/>
    </source>
</evidence>
<evidence type="ECO:0000259" key="9">
    <source>
        <dbReference type="SMART" id="SM00387"/>
    </source>
</evidence>
<keyword evidence="8" id="KW-1133">Transmembrane helix</keyword>
<feature type="region of interest" description="Disordered" evidence="7">
    <location>
        <begin position="350"/>
        <end position="449"/>
    </location>
</feature>
<evidence type="ECO:0000256" key="1">
    <source>
        <dbReference type="ARBA" id="ARBA00000085"/>
    </source>
</evidence>
<dbReference type="InterPro" id="IPR050428">
    <property type="entry name" value="TCS_sensor_his_kinase"/>
</dbReference>
<dbReference type="EMBL" id="JBHUKR010000021">
    <property type="protein sequence ID" value="MFD2420952.1"/>
    <property type="molecule type" value="Genomic_DNA"/>
</dbReference>
<comment type="caution">
    <text evidence="10">The sequence shown here is derived from an EMBL/GenBank/DDBJ whole genome shotgun (WGS) entry which is preliminary data.</text>
</comment>
<dbReference type="EC" id="2.7.13.3" evidence="2"/>
<evidence type="ECO:0000313" key="11">
    <source>
        <dbReference type="Proteomes" id="UP001597417"/>
    </source>
</evidence>
<dbReference type="Pfam" id="PF02518">
    <property type="entry name" value="HATPase_c"/>
    <property type="match status" value="1"/>
</dbReference>
<feature type="domain" description="Histidine kinase/HSP90-like ATPase" evidence="9">
    <location>
        <begin position="226"/>
        <end position="339"/>
    </location>
</feature>
<accession>A0ABW5G4F9</accession>
<feature type="compositionally biased region" description="Basic and acidic residues" evidence="7">
    <location>
        <begin position="393"/>
        <end position="409"/>
    </location>
</feature>
<protein>
    <recommendedName>
        <fullName evidence="2">histidine kinase</fullName>
        <ecNumber evidence="2">2.7.13.3</ecNumber>
    </recommendedName>
</protein>
<keyword evidence="11" id="KW-1185">Reference proteome</keyword>
<proteinExistence type="predicted"/>
<dbReference type="PANTHER" id="PTHR45436">
    <property type="entry name" value="SENSOR HISTIDINE KINASE YKOH"/>
    <property type="match status" value="1"/>
</dbReference>